<gene>
    <name evidence="1" type="ORF">GCM10023235_54500</name>
</gene>
<reference evidence="2" key="1">
    <citation type="journal article" date="2019" name="Int. J. Syst. Evol. Microbiol.">
        <title>The Global Catalogue of Microorganisms (GCM) 10K type strain sequencing project: providing services to taxonomists for standard genome sequencing and annotation.</title>
        <authorList>
            <consortium name="The Broad Institute Genomics Platform"/>
            <consortium name="The Broad Institute Genome Sequencing Center for Infectious Disease"/>
            <person name="Wu L."/>
            <person name="Ma J."/>
        </authorList>
    </citation>
    <scope>NUCLEOTIDE SEQUENCE [LARGE SCALE GENOMIC DNA]</scope>
    <source>
        <strain evidence="2">JCM 13006</strain>
    </source>
</reference>
<organism evidence="1 2">
    <name type="scientific">Kitasatospora terrestris</name>
    <dbReference type="NCBI Taxonomy" id="258051"/>
    <lineage>
        <taxon>Bacteria</taxon>
        <taxon>Bacillati</taxon>
        <taxon>Actinomycetota</taxon>
        <taxon>Actinomycetes</taxon>
        <taxon>Kitasatosporales</taxon>
        <taxon>Streptomycetaceae</taxon>
        <taxon>Kitasatospora</taxon>
    </lineage>
</organism>
<accession>A0ABP9E5T4</accession>
<name>A0ABP9E5T4_9ACTN</name>
<evidence type="ECO:0000313" key="2">
    <source>
        <dbReference type="Proteomes" id="UP001501752"/>
    </source>
</evidence>
<protein>
    <submittedName>
        <fullName evidence="1">Uncharacterized protein</fullName>
    </submittedName>
</protein>
<keyword evidence="2" id="KW-1185">Reference proteome</keyword>
<dbReference type="Proteomes" id="UP001501752">
    <property type="component" value="Unassembled WGS sequence"/>
</dbReference>
<proteinExistence type="predicted"/>
<evidence type="ECO:0000313" key="1">
    <source>
        <dbReference type="EMBL" id="GAA4868908.1"/>
    </source>
</evidence>
<comment type="caution">
    <text evidence="1">The sequence shown here is derived from an EMBL/GenBank/DDBJ whole genome shotgun (WGS) entry which is preliminary data.</text>
</comment>
<sequence>MKWQVDFRQWRQCSVLSDFACSIPILKDKWRIATTAAGAYLDRVHRAGVAAPVPPVRLRLSRPGGYTAGEFVR</sequence>
<dbReference type="EMBL" id="BAABIS010000001">
    <property type="protein sequence ID" value="GAA4868908.1"/>
    <property type="molecule type" value="Genomic_DNA"/>
</dbReference>